<dbReference type="Proteomes" id="UP000789508">
    <property type="component" value="Unassembled WGS sequence"/>
</dbReference>
<sequence length="146" mass="17081">MDTKNIAKEIDEFLRFFIDLFDSCDSISRIPIRLQQYIVDQKFDFSKIKSIIQSSHENTQYRTLLGFLYNHGILLDQDFKRAFEDYQISADLNDAYAQHLLGLCYYDGVGTIKNFDKAFYWCFRSAENGNLSAMTTLGYFYDHSIG</sequence>
<evidence type="ECO:0000313" key="2">
    <source>
        <dbReference type="EMBL" id="CAG8568889.1"/>
    </source>
</evidence>
<keyword evidence="3" id="KW-1185">Reference proteome</keyword>
<dbReference type="EMBL" id="CAJVPS010002446">
    <property type="protein sequence ID" value="CAG8568889.1"/>
    <property type="molecule type" value="Genomic_DNA"/>
</dbReference>
<reference evidence="2" key="1">
    <citation type="submission" date="2021-06" db="EMBL/GenBank/DDBJ databases">
        <authorList>
            <person name="Kallberg Y."/>
            <person name="Tangrot J."/>
            <person name="Rosling A."/>
        </authorList>
    </citation>
    <scope>NUCLEOTIDE SEQUENCE</scope>
    <source>
        <strain evidence="2">FL130A</strain>
    </source>
</reference>
<comment type="caution">
    <text evidence="2">The sequence shown here is derived from an EMBL/GenBank/DDBJ whole genome shotgun (WGS) entry which is preliminary data.</text>
</comment>
<accession>A0A9N9BM65</accession>
<dbReference type="Gene3D" id="1.25.40.10">
    <property type="entry name" value="Tetratricopeptide repeat domain"/>
    <property type="match status" value="1"/>
</dbReference>
<name>A0A9N9BM65_9GLOM</name>
<dbReference type="InterPro" id="IPR050767">
    <property type="entry name" value="Sel1_AlgK"/>
</dbReference>
<dbReference type="InterPro" id="IPR011990">
    <property type="entry name" value="TPR-like_helical_dom_sf"/>
</dbReference>
<comment type="similarity">
    <text evidence="1">Belongs to the sel-1 family.</text>
</comment>
<dbReference type="Pfam" id="PF08238">
    <property type="entry name" value="Sel1"/>
    <property type="match status" value="2"/>
</dbReference>
<organism evidence="2 3">
    <name type="scientific">Ambispora leptoticha</name>
    <dbReference type="NCBI Taxonomy" id="144679"/>
    <lineage>
        <taxon>Eukaryota</taxon>
        <taxon>Fungi</taxon>
        <taxon>Fungi incertae sedis</taxon>
        <taxon>Mucoromycota</taxon>
        <taxon>Glomeromycotina</taxon>
        <taxon>Glomeromycetes</taxon>
        <taxon>Archaeosporales</taxon>
        <taxon>Ambisporaceae</taxon>
        <taxon>Ambispora</taxon>
    </lineage>
</organism>
<protein>
    <submittedName>
        <fullName evidence="2">13202_t:CDS:1</fullName>
    </submittedName>
</protein>
<dbReference type="PANTHER" id="PTHR11102">
    <property type="entry name" value="SEL-1-LIKE PROTEIN"/>
    <property type="match status" value="1"/>
</dbReference>
<feature type="non-terminal residue" evidence="2">
    <location>
        <position position="146"/>
    </location>
</feature>
<dbReference type="SUPFAM" id="SSF81901">
    <property type="entry name" value="HCP-like"/>
    <property type="match status" value="1"/>
</dbReference>
<dbReference type="PANTHER" id="PTHR11102:SF160">
    <property type="entry name" value="ERAD-ASSOCIATED E3 UBIQUITIN-PROTEIN LIGASE COMPONENT HRD3"/>
    <property type="match status" value="1"/>
</dbReference>
<evidence type="ECO:0000313" key="3">
    <source>
        <dbReference type="Proteomes" id="UP000789508"/>
    </source>
</evidence>
<dbReference type="OrthoDB" id="2384430at2759"/>
<evidence type="ECO:0000256" key="1">
    <source>
        <dbReference type="ARBA" id="ARBA00038101"/>
    </source>
</evidence>
<gene>
    <name evidence="2" type="ORF">ALEPTO_LOCUS6719</name>
</gene>
<proteinExistence type="inferred from homology"/>
<dbReference type="SMART" id="SM00671">
    <property type="entry name" value="SEL1"/>
    <property type="match status" value="2"/>
</dbReference>
<dbReference type="AlphaFoldDB" id="A0A9N9BM65"/>
<dbReference type="InterPro" id="IPR006597">
    <property type="entry name" value="Sel1-like"/>
</dbReference>